<reference evidence="3" key="1">
    <citation type="submission" date="2016-03" db="EMBL/GenBank/DDBJ databases">
        <title>Updated assembly of Pseudogymnoascus destructans, the fungus causing white-nose syndrome of bats.</title>
        <authorList>
            <person name="Palmer J.M."/>
            <person name="Drees K.P."/>
            <person name="Foster J.T."/>
            <person name="Lindner D.L."/>
        </authorList>
    </citation>
    <scope>NUCLEOTIDE SEQUENCE [LARGE SCALE GENOMIC DNA]</scope>
    <source>
        <strain evidence="3">20631-21</strain>
    </source>
</reference>
<dbReference type="RefSeq" id="XP_024320309.1">
    <property type="nucleotide sequence ID" value="XM_024472096.1"/>
</dbReference>
<dbReference type="InterPro" id="IPR057678">
    <property type="entry name" value="DUF7918"/>
</dbReference>
<dbReference type="PANTHER" id="PTHR36223">
    <property type="entry name" value="BETA-LACTAMASE-TYPE TRANSPEPTIDASE FOLD DOMAIN CONTAINING PROTEIN"/>
    <property type="match status" value="1"/>
</dbReference>
<name>A0A176ZYM0_9PEZI</name>
<feature type="region of interest" description="Disordered" evidence="1">
    <location>
        <begin position="261"/>
        <end position="312"/>
    </location>
</feature>
<dbReference type="EMBL" id="KV441413">
    <property type="protein sequence ID" value="OAF55006.1"/>
    <property type="molecule type" value="Genomic_DNA"/>
</dbReference>
<evidence type="ECO:0000256" key="1">
    <source>
        <dbReference type="SAM" id="MobiDB-lite"/>
    </source>
</evidence>
<dbReference type="GeneID" id="36291587"/>
<dbReference type="OrthoDB" id="3364132at2759"/>
<feature type="compositionally biased region" description="Basic and acidic residues" evidence="1">
    <location>
        <begin position="269"/>
        <end position="285"/>
    </location>
</feature>
<dbReference type="eggNOG" id="ENOG502SAV6">
    <property type="taxonomic scope" value="Eukaryota"/>
</dbReference>
<evidence type="ECO:0000259" key="2">
    <source>
        <dbReference type="Pfam" id="PF25534"/>
    </source>
</evidence>
<dbReference type="AlphaFoldDB" id="A0A176ZYM0"/>
<protein>
    <recommendedName>
        <fullName evidence="2">DUF7918 domain-containing protein</fullName>
    </recommendedName>
</protein>
<dbReference type="PANTHER" id="PTHR36223:SF1">
    <property type="entry name" value="TRANSCRIPTION ELONGATION FACTOR EAF N-TERMINAL DOMAIN-CONTAINING PROTEIN"/>
    <property type="match status" value="1"/>
</dbReference>
<proteinExistence type="predicted"/>
<evidence type="ECO:0000313" key="3">
    <source>
        <dbReference type="EMBL" id="OAF55006.1"/>
    </source>
</evidence>
<dbReference type="Pfam" id="PF25534">
    <property type="entry name" value="DUF7918"/>
    <property type="match status" value="1"/>
</dbReference>
<feature type="domain" description="DUF7918" evidence="2">
    <location>
        <begin position="9"/>
        <end position="237"/>
    </location>
</feature>
<dbReference type="Proteomes" id="UP000077154">
    <property type="component" value="Unassembled WGS sequence"/>
</dbReference>
<gene>
    <name evidence="3" type="ORF">VC83_08547</name>
</gene>
<accession>A0A176ZYM0</accession>
<sequence>MAVIDAVTGLEVSIWINGQPGKEFEDASEEVDGPLASKTVVKYIEAISDTEFGVKVSVLPTFEEHRQTEDDLVVLAKVDGKWSAGRFMAFGRSDTRPWNALLGGISGVDETGKGTLRPFRFAVVNIVEASDIGQTEIDMKTAANLGEVIVNVFRVKIGEDVPSRYTTPEDVATSISEKVIKGRALSHGTAFGPAKAAPPRRTSAFEYVDAADKPLARFIFRYRSKDALCKLLIIERSPSIDLFDSLPAAERERLAREAFQWQQSPKPETGIKPERMVKRERRDSDIMDLTGDAPVAKQRKTTMETPIDLTDG</sequence>
<organism evidence="3">
    <name type="scientific">Pseudogymnoascus destructans</name>
    <dbReference type="NCBI Taxonomy" id="655981"/>
    <lineage>
        <taxon>Eukaryota</taxon>
        <taxon>Fungi</taxon>
        <taxon>Dikarya</taxon>
        <taxon>Ascomycota</taxon>
        <taxon>Pezizomycotina</taxon>
        <taxon>Leotiomycetes</taxon>
        <taxon>Thelebolales</taxon>
        <taxon>Thelebolaceae</taxon>
        <taxon>Pseudogymnoascus</taxon>
    </lineage>
</organism>
<dbReference type="VEuPathDB" id="FungiDB:GMDG_05239"/>